<feature type="non-terminal residue" evidence="3">
    <location>
        <position position="1"/>
    </location>
</feature>
<feature type="region of interest" description="Disordered" evidence="1">
    <location>
        <begin position="718"/>
        <end position="762"/>
    </location>
</feature>
<feature type="compositionally biased region" description="Polar residues" evidence="1">
    <location>
        <begin position="444"/>
        <end position="453"/>
    </location>
</feature>
<dbReference type="EMBL" id="JAIWYP010000005">
    <property type="protein sequence ID" value="KAH3821770.1"/>
    <property type="molecule type" value="Genomic_DNA"/>
</dbReference>
<organism evidence="3 4">
    <name type="scientific">Dreissena polymorpha</name>
    <name type="common">Zebra mussel</name>
    <name type="synonym">Mytilus polymorpha</name>
    <dbReference type="NCBI Taxonomy" id="45954"/>
    <lineage>
        <taxon>Eukaryota</taxon>
        <taxon>Metazoa</taxon>
        <taxon>Spiralia</taxon>
        <taxon>Lophotrochozoa</taxon>
        <taxon>Mollusca</taxon>
        <taxon>Bivalvia</taxon>
        <taxon>Autobranchia</taxon>
        <taxon>Heteroconchia</taxon>
        <taxon>Euheterodonta</taxon>
        <taxon>Imparidentia</taxon>
        <taxon>Neoheterodontei</taxon>
        <taxon>Myida</taxon>
        <taxon>Dreissenoidea</taxon>
        <taxon>Dreissenidae</taxon>
        <taxon>Dreissena</taxon>
    </lineage>
</organism>
<evidence type="ECO:0000256" key="2">
    <source>
        <dbReference type="SAM" id="Phobius"/>
    </source>
</evidence>
<feature type="transmembrane region" description="Helical" evidence="2">
    <location>
        <begin position="182"/>
        <end position="210"/>
    </location>
</feature>
<reference evidence="3" key="1">
    <citation type="journal article" date="2019" name="bioRxiv">
        <title>The Genome of the Zebra Mussel, Dreissena polymorpha: A Resource for Invasive Species Research.</title>
        <authorList>
            <person name="McCartney M.A."/>
            <person name="Auch B."/>
            <person name="Kono T."/>
            <person name="Mallez S."/>
            <person name="Zhang Y."/>
            <person name="Obille A."/>
            <person name="Becker A."/>
            <person name="Abrahante J.E."/>
            <person name="Garbe J."/>
            <person name="Badalamenti J.P."/>
            <person name="Herman A."/>
            <person name="Mangelson H."/>
            <person name="Liachko I."/>
            <person name="Sullivan S."/>
            <person name="Sone E.D."/>
            <person name="Koren S."/>
            <person name="Silverstein K.A.T."/>
            <person name="Beckman K.B."/>
            <person name="Gohl D.M."/>
        </authorList>
    </citation>
    <scope>NUCLEOTIDE SEQUENCE</scope>
    <source>
        <strain evidence="3">Duluth1</strain>
        <tissue evidence="3">Whole animal</tissue>
    </source>
</reference>
<keyword evidence="2" id="KW-0472">Membrane</keyword>
<evidence type="ECO:0000313" key="4">
    <source>
        <dbReference type="Proteomes" id="UP000828390"/>
    </source>
</evidence>
<protein>
    <submittedName>
        <fullName evidence="3">Uncharacterized protein</fullName>
    </submittedName>
</protein>
<evidence type="ECO:0000313" key="3">
    <source>
        <dbReference type="EMBL" id="KAH3821770.1"/>
    </source>
</evidence>
<name>A0A9D4GRI5_DREPO</name>
<dbReference type="AlphaFoldDB" id="A0A9D4GRI5"/>
<gene>
    <name evidence="3" type="ORF">DPMN_123538</name>
</gene>
<proteinExistence type="predicted"/>
<sequence length="762" mass="83346">YGLVACSINGSEDVCIPCKEGYVQRLNVSSLNMMNTACFKEVAGFNNLCSLVDFNAVETGSYSKGMPLSCECALEKCHWPETSYKDASSCKTEDPCPAHHQLSKLTGVCEECPWYADKDQPGCWPCVINVTLLRLGRPDPNARVRLTATPSTTTTVSQTSPSPTVEQDIISKESKSHGHEPFFGIHTIISLVSVLGTCVLILGLILIILVCRHHNCRQQLRDYFSKGPSQGSAQDLLSPQTRTPTTPTINDGHSNLVNMRASSTTDALQNREAQSLPVEARPKVHNSTNVRTPCRGSLINQGQINGANASIGHNTYSSSPINHDSALEPLLPLNPDETLAKSTLYPDLSGFLNTTGSTSNHGKVALRQLDEFYRIYQPLNTEISMRDDTIGDTLSEDHGIDDDRMHTGSNSVRVAAVSDDLSTNRTRDLKAIGVEPSREKTIQKSKFSSGTQFNNKKCKGNNDNNGNANARAGGLAMNFNAKINNSVINIDIDHGVVRMGGDEELGRCQLQRLQGRTVPATTINEASGYAATLLCNNMNEGISELPSRCENVESGVDESNDYNISVVERNNRSDKATEEEHSHIESTAVKKVYPSVVADRPVGVVAPFLHSTVGRQSGHLVYHSNMPDHSNISSRYGLSHMSPPLSHITQNALNSEESEVQINSRHLVLPRHTSSNRANAGSLSSLPQSTELQMQRLEVWNYASETLPKTVDYDEDEVGLTVEPQGLQEIHDPDQTERKEAAHDRHGEEQTKAKRVAGLDED</sequence>
<feature type="region of interest" description="Disordered" evidence="1">
    <location>
        <begin position="227"/>
        <end position="255"/>
    </location>
</feature>
<accession>A0A9D4GRI5</accession>
<keyword evidence="4" id="KW-1185">Reference proteome</keyword>
<reference evidence="3" key="2">
    <citation type="submission" date="2020-11" db="EMBL/GenBank/DDBJ databases">
        <authorList>
            <person name="McCartney M.A."/>
            <person name="Auch B."/>
            <person name="Kono T."/>
            <person name="Mallez S."/>
            <person name="Becker A."/>
            <person name="Gohl D.M."/>
            <person name="Silverstein K.A.T."/>
            <person name="Koren S."/>
            <person name="Bechman K.B."/>
            <person name="Herman A."/>
            <person name="Abrahante J.E."/>
            <person name="Garbe J."/>
        </authorList>
    </citation>
    <scope>NUCLEOTIDE SEQUENCE</scope>
    <source>
        <strain evidence="3">Duluth1</strain>
        <tissue evidence="3">Whole animal</tissue>
    </source>
</reference>
<feature type="region of interest" description="Disordered" evidence="1">
    <location>
        <begin position="443"/>
        <end position="464"/>
    </location>
</feature>
<dbReference type="Proteomes" id="UP000828390">
    <property type="component" value="Unassembled WGS sequence"/>
</dbReference>
<evidence type="ECO:0000256" key="1">
    <source>
        <dbReference type="SAM" id="MobiDB-lite"/>
    </source>
</evidence>
<feature type="compositionally biased region" description="Basic and acidic residues" evidence="1">
    <location>
        <begin position="729"/>
        <end position="752"/>
    </location>
</feature>
<keyword evidence="2" id="KW-0812">Transmembrane</keyword>
<comment type="caution">
    <text evidence="3">The sequence shown here is derived from an EMBL/GenBank/DDBJ whole genome shotgun (WGS) entry which is preliminary data.</text>
</comment>
<keyword evidence="2" id="KW-1133">Transmembrane helix</keyword>